<keyword evidence="7" id="KW-1185">Reference proteome</keyword>
<dbReference type="GO" id="GO:0022625">
    <property type="term" value="C:cytosolic large ribosomal subunit"/>
    <property type="evidence" value="ECO:0007669"/>
    <property type="project" value="TreeGrafter"/>
</dbReference>
<dbReference type="Proteomes" id="UP000433788">
    <property type="component" value="Unassembled WGS sequence"/>
</dbReference>
<comment type="similarity">
    <text evidence="1 4 5">Belongs to the bacterial ribosomal protein bL17 family.</text>
</comment>
<sequence>MRHRKSGRKLNRNSSHRAAMFRNMSASLFEHEAIRTTLPKAKELRRVAEPLITLAGTDSVANRRLAFSRLRNKEMVTKLFDELGPRYRERPGGYLRILKAGFRAGDNAPMAFVELVDRPLPEVEEPEPEREEVAEAS</sequence>
<protein>
    <recommendedName>
        <fullName evidence="4">Large ribosomal subunit protein bL17</fullName>
    </recommendedName>
</protein>
<evidence type="ECO:0000256" key="5">
    <source>
        <dbReference type="RuleBase" id="RU000660"/>
    </source>
</evidence>
<comment type="subunit">
    <text evidence="4">Part of the 50S ribosomal subunit. Contacts protein L32.</text>
</comment>
<dbReference type="AlphaFoldDB" id="A0A6N7QT29"/>
<dbReference type="EMBL" id="WJPP01000004">
    <property type="protein sequence ID" value="MRH78569.1"/>
    <property type="molecule type" value="Genomic_DNA"/>
</dbReference>
<organism evidence="6 7">
    <name type="scientific">Spiribacter salilacus</name>
    <dbReference type="NCBI Taxonomy" id="2664894"/>
    <lineage>
        <taxon>Bacteria</taxon>
        <taxon>Pseudomonadati</taxon>
        <taxon>Pseudomonadota</taxon>
        <taxon>Gammaproteobacteria</taxon>
        <taxon>Chromatiales</taxon>
        <taxon>Ectothiorhodospiraceae</taxon>
        <taxon>Spiribacter</taxon>
    </lineage>
</organism>
<dbReference type="RefSeq" id="WP_153719630.1">
    <property type="nucleotide sequence ID" value="NZ_WJPP01000004.1"/>
</dbReference>
<comment type="caution">
    <text evidence="6">The sequence shown here is derived from an EMBL/GenBank/DDBJ whole genome shotgun (WGS) entry which is preliminary data.</text>
</comment>
<name>A0A6N7QT29_9GAMM</name>
<accession>A0A6N7QT29</accession>
<dbReference type="GO" id="GO:0006412">
    <property type="term" value="P:translation"/>
    <property type="evidence" value="ECO:0007669"/>
    <property type="project" value="UniProtKB-UniRule"/>
</dbReference>
<gene>
    <name evidence="4 6" type="primary">rplQ</name>
    <name evidence="6" type="ORF">GH984_07600</name>
</gene>
<dbReference type="PANTHER" id="PTHR14413">
    <property type="entry name" value="RIBOSOMAL PROTEIN L17"/>
    <property type="match status" value="1"/>
</dbReference>
<dbReference type="InterPro" id="IPR000456">
    <property type="entry name" value="Ribosomal_bL17"/>
</dbReference>
<dbReference type="Gene3D" id="3.90.1030.10">
    <property type="entry name" value="Ribosomal protein L17"/>
    <property type="match status" value="1"/>
</dbReference>
<dbReference type="SUPFAM" id="SSF64263">
    <property type="entry name" value="Prokaryotic ribosomal protein L17"/>
    <property type="match status" value="1"/>
</dbReference>
<dbReference type="NCBIfam" id="TIGR00059">
    <property type="entry name" value="L17"/>
    <property type="match status" value="1"/>
</dbReference>
<evidence type="ECO:0000313" key="6">
    <source>
        <dbReference type="EMBL" id="MRH78569.1"/>
    </source>
</evidence>
<evidence type="ECO:0000256" key="2">
    <source>
        <dbReference type="ARBA" id="ARBA00022980"/>
    </source>
</evidence>
<evidence type="ECO:0000313" key="7">
    <source>
        <dbReference type="Proteomes" id="UP000433788"/>
    </source>
</evidence>
<reference evidence="6 7" key="1">
    <citation type="submission" date="2019-11" db="EMBL/GenBank/DDBJ databases">
        <authorList>
            <person name="Zhang X.Y."/>
        </authorList>
    </citation>
    <scope>NUCLEOTIDE SEQUENCE [LARGE SCALE GENOMIC DNA]</scope>
    <source>
        <strain evidence="6 7">C176</strain>
    </source>
</reference>
<proteinExistence type="inferred from homology"/>
<evidence type="ECO:0000256" key="3">
    <source>
        <dbReference type="ARBA" id="ARBA00023274"/>
    </source>
</evidence>
<keyword evidence="3 4" id="KW-0687">Ribonucleoprotein</keyword>
<dbReference type="PANTHER" id="PTHR14413:SF16">
    <property type="entry name" value="LARGE RIBOSOMAL SUBUNIT PROTEIN BL17M"/>
    <property type="match status" value="1"/>
</dbReference>
<dbReference type="GO" id="GO:0003735">
    <property type="term" value="F:structural constituent of ribosome"/>
    <property type="evidence" value="ECO:0007669"/>
    <property type="project" value="InterPro"/>
</dbReference>
<evidence type="ECO:0000256" key="4">
    <source>
        <dbReference type="HAMAP-Rule" id="MF_01368"/>
    </source>
</evidence>
<dbReference type="FunFam" id="3.90.1030.10:FF:000001">
    <property type="entry name" value="50S ribosomal protein L17"/>
    <property type="match status" value="1"/>
</dbReference>
<dbReference type="InterPro" id="IPR036373">
    <property type="entry name" value="Ribosomal_bL17_sf"/>
</dbReference>
<dbReference type="HAMAP" id="MF_01368">
    <property type="entry name" value="Ribosomal_bL17"/>
    <property type="match status" value="1"/>
</dbReference>
<evidence type="ECO:0000256" key="1">
    <source>
        <dbReference type="ARBA" id="ARBA00008777"/>
    </source>
</evidence>
<keyword evidence="2 4" id="KW-0689">Ribosomal protein</keyword>
<dbReference type="Pfam" id="PF01196">
    <property type="entry name" value="Ribosomal_L17"/>
    <property type="match status" value="1"/>
</dbReference>